<dbReference type="SUPFAM" id="SSF55718">
    <property type="entry name" value="SCP-like"/>
    <property type="match status" value="1"/>
</dbReference>
<protein>
    <recommendedName>
        <fullName evidence="1">SCP2 domain-containing protein</fullName>
    </recommendedName>
</protein>
<evidence type="ECO:0000313" key="2">
    <source>
        <dbReference type="EMBL" id="ASU81348.1"/>
    </source>
</evidence>
<name>A0A099DAJ1_9ACTN</name>
<dbReference type="AlphaFoldDB" id="A0A099DAJ1"/>
<dbReference type="KEGG" id="aey:CDG81_22195"/>
<accession>A0A099DAJ1</accession>
<dbReference type="InterPro" id="IPR036527">
    <property type="entry name" value="SCP2_sterol-bd_dom_sf"/>
</dbReference>
<feature type="domain" description="SCP2" evidence="1">
    <location>
        <begin position="126"/>
        <end position="193"/>
    </location>
</feature>
<dbReference type="InterPro" id="IPR003033">
    <property type="entry name" value="SCP2_sterol-bd_dom"/>
</dbReference>
<dbReference type="EMBL" id="JPMV01000009">
    <property type="protein sequence ID" value="KGI82792.1"/>
    <property type="molecule type" value="Genomic_DNA"/>
</dbReference>
<dbReference type="HOGENOM" id="CLU_118604_0_0_11"/>
<reference evidence="3 4" key="1">
    <citation type="journal article" date="2014" name="PLoS ONE">
        <title>Identification and Characterization of a New Erythromycin Biosynthetic Gene Cluster in Actinopolyspora erythraea YIM90600, a Novel Erythronolide-Producing Halophilic Actinomycete Isolated from Salt Field.</title>
        <authorList>
            <person name="Chen D."/>
            <person name="Feng J."/>
            <person name="Huang L."/>
            <person name="Zhang Q."/>
            <person name="Wu J."/>
            <person name="Zhu X."/>
            <person name="Duan Y."/>
            <person name="Xu Z."/>
        </authorList>
    </citation>
    <scope>NUCLEOTIDE SEQUENCE [LARGE SCALE GENOMIC DNA]</scope>
    <source>
        <strain evidence="3 4">YIM90600</strain>
    </source>
</reference>
<keyword evidence="4" id="KW-1185">Reference proteome</keyword>
<dbReference type="OrthoDB" id="5243187at2"/>
<dbReference type="Proteomes" id="UP000029737">
    <property type="component" value="Unassembled WGS sequence"/>
</dbReference>
<evidence type="ECO:0000313" key="4">
    <source>
        <dbReference type="Proteomes" id="UP000029737"/>
    </source>
</evidence>
<dbReference type="EMBL" id="CP022752">
    <property type="protein sequence ID" value="ASU81348.1"/>
    <property type="molecule type" value="Genomic_DNA"/>
</dbReference>
<dbReference type="Gene3D" id="3.30.1050.10">
    <property type="entry name" value="SCP2 sterol-binding domain"/>
    <property type="match status" value="1"/>
</dbReference>
<sequence>MSDSDPIAALATTDPKQVSREEFVGLLEAASELAAADTDVDLSSLEPEQFARLISRASDEQLRDVMARPELAERILDELFRRMGEHYRSDKAKSTEAVVRWRIDLGGTASEGSSEGDESDESGVLRYECVLSGGTCTVSKTPEREPRATVMLGPVDLLKLASSNASAPMLFMKGRLKVAGDVGFAAGLTKLFQIPKG</sequence>
<evidence type="ECO:0000313" key="5">
    <source>
        <dbReference type="Proteomes" id="UP000215043"/>
    </source>
</evidence>
<dbReference type="Proteomes" id="UP000215043">
    <property type="component" value="Chromosome"/>
</dbReference>
<dbReference type="Pfam" id="PF02036">
    <property type="entry name" value="SCP2"/>
    <property type="match status" value="1"/>
</dbReference>
<evidence type="ECO:0000259" key="1">
    <source>
        <dbReference type="Pfam" id="PF02036"/>
    </source>
</evidence>
<dbReference type="RefSeq" id="WP_043571226.1">
    <property type="nucleotide sequence ID" value="NZ_CP022752.1"/>
</dbReference>
<gene>
    <name evidence="2" type="ORF">CDG81_22195</name>
    <name evidence="3" type="ORF">IL38_02650</name>
</gene>
<reference evidence="2 5" key="2">
    <citation type="submission" date="2017-08" db="EMBL/GenBank/DDBJ databases">
        <title>The complete genome sequence of moderately halophilic actinomycete Actinopolyspora erythraea YIM 90600, the producer of novel erythromycin, novel actinopolysporins A-C and tubercidin.</title>
        <authorList>
            <person name="Yin M."/>
            <person name="Tang S."/>
        </authorList>
    </citation>
    <scope>NUCLEOTIDE SEQUENCE [LARGE SCALE GENOMIC DNA]</scope>
    <source>
        <strain evidence="2 5">YIM 90600</strain>
    </source>
</reference>
<organism evidence="2 5">
    <name type="scientific">Actinopolyspora erythraea</name>
    <dbReference type="NCBI Taxonomy" id="414996"/>
    <lineage>
        <taxon>Bacteria</taxon>
        <taxon>Bacillati</taxon>
        <taxon>Actinomycetota</taxon>
        <taxon>Actinomycetes</taxon>
        <taxon>Actinopolysporales</taxon>
        <taxon>Actinopolysporaceae</taxon>
        <taxon>Actinopolyspora</taxon>
    </lineage>
</organism>
<evidence type="ECO:0000313" key="3">
    <source>
        <dbReference type="EMBL" id="KGI82792.1"/>
    </source>
</evidence>
<proteinExistence type="predicted"/>
<dbReference type="eggNOG" id="COG3255">
    <property type="taxonomic scope" value="Bacteria"/>
</dbReference>